<name>A0A371IMC1_9FIRM</name>
<dbReference type="InterPro" id="IPR009309">
    <property type="entry name" value="IreB"/>
</dbReference>
<comment type="caution">
    <text evidence="3">The sequence shown here is derived from an EMBL/GenBank/DDBJ whole genome shotgun (WGS) entry which is preliminary data.</text>
</comment>
<dbReference type="AlphaFoldDB" id="A0A371IMC1"/>
<dbReference type="PANTHER" id="PTHR40067:SF1">
    <property type="entry name" value="UPF0297 PROTEIN YRZL"/>
    <property type="match status" value="1"/>
</dbReference>
<dbReference type="EMBL" id="VJXW01000001">
    <property type="protein sequence ID" value="TRW28558.1"/>
    <property type="molecule type" value="Genomic_DNA"/>
</dbReference>
<evidence type="ECO:0000313" key="4">
    <source>
        <dbReference type="EMBL" id="TRW28558.1"/>
    </source>
</evidence>
<dbReference type="HAMAP" id="MF_01507">
    <property type="entry name" value="UPF0297"/>
    <property type="match status" value="1"/>
</dbReference>
<protein>
    <recommendedName>
        <fullName evidence="2">UPF0297 protein BBG48_003450</fullName>
    </recommendedName>
</protein>
<gene>
    <name evidence="3" type="ORF">BBG48_003450</name>
    <name evidence="4" type="ORF">FL857_00285</name>
</gene>
<evidence type="ECO:0000256" key="1">
    <source>
        <dbReference type="ARBA" id="ARBA00010888"/>
    </source>
</evidence>
<sequence>MSDNLDLTMMFKAGNKPKKMTPREVIAYVKSALDEKGYNALNQIVGYLLSGDPTYITNHKDARNMITQYERDELLEEIVKDYMERNL</sequence>
<accession>A0A371IMC1</accession>
<dbReference type="STRING" id="1871336.BBG48_06015"/>
<dbReference type="RefSeq" id="WP_068911957.1">
    <property type="nucleotide sequence ID" value="NZ_MBEW02000005.1"/>
</dbReference>
<evidence type="ECO:0000313" key="3">
    <source>
        <dbReference type="EMBL" id="RDY21649.1"/>
    </source>
</evidence>
<dbReference type="PANTHER" id="PTHR40067">
    <property type="entry name" value="UPF0297 PROTEIN YRZL"/>
    <property type="match status" value="1"/>
</dbReference>
<dbReference type="PIRSF" id="PIRSF037258">
    <property type="entry name" value="DUF965_bac"/>
    <property type="match status" value="1"/>
</dbReference>
<dbReference type="Pfam" id="PF06135">
    <property type="entry name" value="IreB"/>
    <property type="match status" value="1"/>
</dbReference>
<proteinExistence type="inferred from homology"/>
<dbReference type="NCBIfam" id="NF003997">
    <property type="entry name" value="PRK05473.1"/>
    <property type="match status" value="1"/>
</dbReference>
<dbReference type="OrthoDB" id="9796303at2"/>
<dbReference type="Proteomes" id="UP000319424">
    <property type="component" value="Unassembled WGS sequence"/>
</dbReference>
<keyword evidence="5" id="KW-1185">Reference proteome</keyword>
<evidence type="ECO:0000313" key="5">
    <source>
        <dbReference type="Proteomes" id="UP000093352"/>
    </source>
</evidence>
<reference evidence="3" key="2">
    <citation type="submission" date="2018-07" db="EMBL/GenBank/DDBJ databases">
        <authorList>
            <person name="Quirk P.G."/>
            <person name="Krulwich T.A."/>
        </authorList>
    </citation>
    <scope>NUCLEOTIDE SEQUENCE</scope>
    <source>
        <strain evidence="3">CCRI-22567</strain>
    </source>
</reference>
<reference evidence="4 6" key="3">
    <citation type="submission" date="2019-07" db="EMBL/GenBank/DDBJ databases">
        <title>Criibacterium bergeronii gen. nov., sp. nov. isolated from human clinical samples.</title>
        <authorList>
            <person name="Maheux A.F."/>
            <person name="Boudreau D.K."/>
            <person name="Berube E."/>
            <person name="Brodeur S."/>
            <person name="Bernard K.A."/>
            <person name="Abed J.Y."/>
            <person name="Ducrey E."/>
            <person name="Guay E.F."/>
            <person name="Raymond F."/>
            <person name="Corbeil J."/>
            <person name="Domingo M.-C."/>
            <person name="Roy P.H."/>
            <person name="Boissinot M."/>
            <person name="Tocheva E.I."/>
            <person name="Omar R.F."/>
        </authorList>
    </citation>
    <scope>NUCLEOTIDE SEQUENCE [LARGE SCALE GENOMIC DNA]</scope>
    <source>
        <strain evidence="4 6">CCRI-24246</strain>
    </source>
</reference>
<organism evidence="3 5">
    <name type="scientific">Criibacterium bergeronii</name>
    <dbReference type="NCBI Taxonomy" id="1871336"/>
    <lineage>
        <taxon>Bacteria</taxon>
        <taxon>Bacillati</taxon>
        <taxon>Bacillota</taxon>
        <taxon>Clostridia</taxon>
        <taxon>Peptostreptococcales</taxon>
        <taxon>Filifactoraceae</taxon>
        <taxon>Criibacterium</taxon>
    </lineage>
</organism>
<dbReference type="Proteomes" id="UP000093352">
    <property type="component" value="Unassembled WGS sequence"/>
</dbReference>
<comment type="similarity">
    <text evidence="1 2">Belongs to the UPF0297 family.</text>
</comment>
<evidence type="ECO:0000313" key="6">
    <source>
        <dbReference type="Proteomes" id="UP000319424"/>
    </source>
</evidence>
<evidence type="ECO:0000256" key="2">
    <source>
        <dbReference type="HAMAP-Rule" id="MF_01507"/>
    </source>
</evidence>
<dbReference type="EMBL" id="MBEW02000005">
    <property type="protein sequence ID" value="RDY21649.1"/>
    <property type="molecule type" value="Genomic_DNA"/>
</dbReference>
<reference evidence="3 5" key="1">
    <citation type="journal article" date="2016" name="Genome Announc.">
        <title>Draft Genome Sequence of Criibacterium bergeronii gen. nov., sp. nov., Strain CCRI-22567T, Isolated from a Vaginal Sample from a Woman with Bacterial Vaginosis.</title>
        <authorList>
            <person name="Maheux A.F."/>
            <person name="Berube E."/>
            <person name="Boudreau D.K."/>
            <person name="Raymond F."/>
            <person name="Corbeil J."/>
            <person name="Roy P.H."/>
            <person name="Boissinot M."/>
            <person name="Omar R.F."/>
        </authorList>
    </citation>
    <scope>NUCLEOTIDE SEQUENCE [LARGE SCALE GENOMIC DNA]</scope>
    <source>
        <strain evidence="3 5">CCRI-22567</strain>
    </source>
</reference>